<organism evidence="10 11">
    <name type="scientific">Penicillium diatomitis</name>
    <dbReference type="NCBI Taxonomy" id="2819901"/>
    <lineage>
        <taxon>Eukaryota</taxon>
        <taxon>Fungi</taxon>
        <taxon>Dikarya</taxon>
        <taxon>Ascomycota</taxon>
        <taxon>Pezizomycotina</taxon>
        <taxon>Eurotiomycetes</taxon>
        <taxon>Eurotiomycetidae</taxon>
        <taxon>Eurotiales</taxon>
        <taxon>Aspergillaceae</taxon>
        <taxon>Penicillium</taxon>
    </lineage>
</organism>
<dbReference type="EMBL" id="JAPWDQ010000005">
    <property type="protein sequence ID" value="KAJ5484815.1"/>
    <property type="molecule type" value="Genomic_DNA"/>
</dbReference>
<reference evidence="10" key="1">
    <citation type="submission" date="2022-12" db="EMBL/GenBank/DDBJ databases">
        <authorList>
            <person name="Petersen C."/>
        </authorList>
    </citation>
    <scope>NUCLEOTIDE SEQUENCE</scope>
    <source>
        <strain evidence="10">IBT 30728</strain>
    </source>
</reference>
<dbReference type="PANTHER" id="PTHR34992:SF1">
    <property type="entry name" value="COPPER ACQUISITION FACTOR BIM1-LIKE DOMAIN-CONTAINING PROTEIN"/>
    <property type="match status" value="1"/>
</dbReference>
<evidence type="ECO:0000256" key="6">
    <source>
        <dbReference type="ARBA" id="ARBA00023180"/>
    </source>
</evidence>
<keyword evidence="3" id="KW-0336">GPI-anchor</keyword>
<name>A0A9X0BUN4_9EURO</name>
<evidence type="ECO:0000259" key="9">
    <source>
        <dbReference type="Pfam" id="PF20238"/>
    </source>
</evidence>
<protein>
    <recommendedName>
        <fullName evidence="9">Copper acquisition factor BIM1-like domain-containing protein</fullName>
    </recommendedName>
</protein>
<reference evidence="10" key="2">
    <citation type="journal article" date="2023" name="IMA Fungus">
        <title>Comparative genomic study of the Penicillium genus elucidates a diverse pangenome and 15 lateral gene transfer events.</title>
        <authorList>
            <person name="Petersen C."/>
            <person name="Sorensen T."/>
            <person name="Nielsen M.R."/>
            <person name="Sondergaard T.E."/>
            <person name="Sorensen J.L."/>
            <person name="Fitzpatrick D.A."/>
            <person name="Frisvad J.C."/>
            <person name="Nielsen K.L."/>
        </authorList>
    </citation>
    <scope>NUCLEOTIDE SEQUENCE</scope>
    <source>
        <strain evidence="10">IBT 30728</strain>
    </source>
</reference>
<keyword evidence="4" id="KW-0732">Signal</keyword>
<keyword evidence="6" id="KW-0325">Glycoprotein</keyword>
<dbReference type="InterPro" id="IPR046530">
    <property type="entry name" value="BIM1-like_dom"/>
</dbReference>
<evidence type="ECO:0000256" key="7">
    <source>
        <dbReference type="ARBA" id="ARBA00023288"/>
    </source>
</evidence>
<evidence type="ECO:0000256" key="1">
    <source>
        <dbReference type="ARBA" id="ARBA00004609"/>
    </source>
</evidence>
<evidence type="ECO:0000256" key="5">
    <source>
        <dbReference type="ARBA" id="ARBA00023136"/>
    </source>
</evidence>
<evidence type="ECO:0000313" key="10">
    <source>
        <dbReference type="EMBL" id="KAJ5484815.1"/>
    </source>
</evidence>
<sequence length="288" mass="30023">MGQHMGNHEADGAMARSAKERGGYRWGGGFPVPNLELEFHLGPLQSALRPFSVISLTLPRDSRIAMKFSLLFWALAPLAAAHFHLQYPESRGFDENTMAQFPCGGLSQSSNRTKVPISGSLPVSLRMGHSRTAVEVLLALGTNPGDNYNITLVHTFQINGLGPFCLPHVDFTEKLLGMNLTDGMNATLQVQSNGDPTGGLYACADIQFDSSVKYEQPSVCTNGSGIAATPFPSAAAQRNANESTGNGEAQGSGTSSGSTSTSSGAAVPLQTAAWGVLGAALAGGLAVL</sequence>
<feature type="compositionally biased region" description="Polar residues" evidence="8">
    <location>
        <begin position="236"/>
        <end position="249"/>
    </location>
</feature>
<evidence type="ECO:0000313" key="11">
    <source>
        <dbReference type="Proteomes" id="UP001148312"/>
    </source>
</evidence>
<evidence type="ECO:0000256" key="8">
    <source>
        <dbReference type="SAM" id="MobiDB-lite"/>
    </source>
</evidence>
<comment type="subcellular location">
    <subcellularLocation>
        <location evidence="1">Cell membrane</location>
        <topology evidence="1">Lipid-anchor</topology>
        <topology evidence="1">GPI-anchor</topology>
    </subcellularLocation>
</comment>
<dbReference type="AlphaFoldDB" id="A0A9X0BUN4"/>
<dbReference type="RefSeq" id="XP_056789599.1">
    <property type="nucleotide sequence ID" value="XM_056934405.1"/>
</dbReference>
<evidence type="ECO:0000256" key="4">
    <source>
        <dbReference type="ARBA" id="ARBA00022729"/>
    </source>
</evidence>
<dbReference type="GO" id="GO:0005886">
    <property type="term" value="C:plasma membrane"/>
    <property type="evidence" value="ECO:0007669"/>
    <property type="project" value="UniProtKB-SubCell"/>
</dbReference>
<evidence type="ECO:0000256" key="2">
    <source>
        <dbReference type="ARBA" id="ARBA00022475"/>
    </source>
</evidence>
<dbReference type="Proteomes" id="UP001148312">
    <property type="component" value="Unassembled WGS sequence"/>
</dbReference>
<evidence type="ECO:0000256" key="3">
    <source>
        <dbReference type="ARBA" id="ARBA00022622"/>
    </source>
</evidence>
<keyword evidence="2" id="KW-1003">Cell membrane</keyword>
<dbReference type="InterPro" id="IPR046936">
    <property type="entry name" value="BIM1-like"/>
</dbReference>
<dbReference type="Pfam" id="PF20238">
    <property type="entry name" value="BIM1-like_dom"/>
    <property type="match status" value="1"/>
</dbReference>
<proteinExistence type="predicted"/>
<feature type="region of interest" description="Disordered" evidence="8">
    <location>
        <begin position="234"/>
        <end position="264"/>
    </location>
</feature>
<dbReference type="PANTHER" id="PTHR34992">
    <property type="entry name" value="HYPHAL ANASTAMOSIS-7 PROTEIN"/>
    <property type="match status" value="1"/>
</dbReference>
<keyword evidence="5" id="KW-0472">Membrane</keyword>
<dbReference type="GeneID" id="81624654"/>
<keyword evidence="7" id="KW-0449">Lipoprotein</keyword>
<dbReference type="CDD" id="cd21176">
    <property type="entry name" value="LPMO_auxiliary-like"/>
    <property type="match status" value="1"/>
</dbReference>
<keyword evidence="11" id="KW-1185">Reference proteome</keyword>
<gene>
    <name evidence="10" type="ORF">N7539_004803</name>
</gene>
<comment type="caution">
    <text evidence="10">The sequence shown here is derived from an EMBL/GenBank/DDBJ whole genome shotgun (WGS) entry which is preliminary data.</text>
</comment>
<dbReference type="GO" id="GO:0098552">
    <property type="term" value="C:side of membrane"/>
    <property type="evidence" value="ECO:0007669"/>
    <property type="project" value="UniProtKB-KW"/>
</dbReference>
<feature type="compositionally biased region" description="Low complexity" evidence="8">
    <location>
        <begin position="251"/>
        <end position="264"/>
    </location>
</feature>
<feature type="domain" description="Copper acquisition factor BIM1-like" evidence="9">
    <location>
        <begin position="81"/>
        <end position="225"/>
    </location>
</feature>
<accession>A0A9X0BUN4</accession>